<dbReference type="Proteomes" id="UP001307705">
    <property type="component" value="Unassembled WGS sequence"/>
</dbReference>
<dbReference type="InterPro" id="IPR007367">
    <property type="entry name" value="DUF433"/>
</dbReference>
<gene>
    <name evidence="1" type="ORF">Ataiwa_04220</name>
</gene>
<dbReference type="InterPro" id="IPR036388">
    <property type="entry name" value="WH-like_DNA-bd_sf"/>
</dbReference>
<dbReference type="PANTHER" id="PTHR34849">
    <property type="entry name" value="SSL5025 PROTEIN"/>
    <property type="match status" value="1"/>
</dbReference>
<name>A0ABQ6PW03_9BACT</name>
<dbReference type="InterPro" id="IPR009057">
    <property type="entry name" value="Homeodomain-like_sf"/>
</dbReference>
<evidence type="ECO:0000313" key="1">
    <source>
        <dbReference type="EMBL" id="GMQ32150.1"/>
    </source>
</evidence>
<dbReference type="Pfam" id="PF04255">
    <property type="entry name" value="DUF433"/>
    <property type="match status" value="1"/>
</dbReference>
<dbReference type="PANTHER" id="PTHR34849:SF3">
    <property type="entry name" value="SSR2962 PROTEIN"/>
    <property type="match status" value="1"/>
</dbReference>
<proteinExistence type="predicted"/>
<dbReference type="SUPFAM" id="SSF46689">
    <property type="entry name" value="Homeodomain-like"/>
    <property type="match status" value="1"/>
</dbReference>
<sequence>MLGRGLFKFLSFKKTRFSLLKIYFENLFLNNSVFYIMEWKDRIVSDKNVLLGKPIIKGTRISVEFILERLADGWSESKILESYPHLKKEDLQAVFSYLNDFVKDGLMVEIRGILSQ</sequence>
<protein>
    <recommendedName>
        <fullName evidence="3">DUF433 domain-containing protein</fullName>
    </recommendedName>
</protein>
<dbReference type="EMBL" id="BTPE01000001">
    <property type="protein sequence ID" value="GMQ32150.1"/>
    <property type="molecule type" value="Genomic_DNA"/>
</dbReference>
<keyword evidence="2" id="KW-1185">Reference proteome</keyword>
<dbReference type="Gene3D" id="1.10.10.10">
    <property type="entry name" value="Winged helix-like DNA-binding domain superfamily/Winged helix DNA-binding domain"/>
    <property type="match status" value="1"/>
</dbReference>
<comment type="caution">
    <text evidence="1">The sequence shown here is derived from an EMBL/GenBank/DDBJ whole genome shotgun (WGS) entry which is preliminary data.</text>
</comment>
<organism evidence="1 2">
    <name type="scientific">Algoriphagus taiwanensis</name>
    <dbReference type="NCBI Taxonomy" id="1445656"/>
    <lineage>
        <taxon>Bacteria</taxon>
        <taxon>Pseudomonadati</taxon>
        <taxon>Bacteroidota</taxon>
        <taxon>Cytophagia</taxon>
        <taxon>Cytophagales</taxon>
        <taxon>Cyclobacteriaceae</taxon>
        <taxon>Algoriphagus</taxon>
    </lineage>
</organism>
<evidence type="ECO:0008006" key="3">
    <source>
        <dbReference type="Google" id="ProtNLM"/>
    </source>
</evidence>
<accession>A0ABQ6PW03</accession>
<reference evidence="1 2" key="1">
    <citation type="submission" date="2023-08" db="EMBL/GenBank/DDBJ databases">
        <title>Draft genome sequence of Algoriphagus taiwanensis.</title>
        <authorList>
            <person name="Takatani N."/>
            <person name="Hosokawa M."/>
            <person name="Sawabe T."/>
        </authorList>
    </citation>
    <scope>NUCLEOTIDE SEQUENCE [LARGE SCALE GENOMIC DNA]</scope>
    <source>
        <strain evidence="1 2">JCM 19755</strain>
    </source>
</reference>
<evidence type="ECO:0000313" key="2">
    <source>
        <dbReference type="Proteomes" id="UP001307705"/>
    </source>
</evidence>